<gene>
    <name evidence="1" type="ORF">GFB47_13465</name>
</gene>
<keyword evidence="2" id="KW-1185">Reference proteome</keyword>
<dbReference type="RefSeq" id="WP_153448565.1">
    <property type="nucleotide sequence ID" value="NZ_CP045700.1"/>
</dbReference>
<proteinExistence type="predicted"/>
<evidence type="ECO:0008006" key="3">
    <source>
        <dbReference type="Google" id="ProtNLM"/>
    </source>
</evidence>
<organism evidence="1 2">
    <name type="scientific">Vibrio algicola</name>
    <dbReference type="NCBI Taxonomy" id="2662262"/>
    <lineage>
        <taxon>Bacteria</taxon>
        <taxon>Pseudomonadati</taxon>
        <taxon>Pseudomonadota</taxon>
        <taxon>Gammaproteobacteria</taxon>
        <taxon>Vibrionales</taxon>
        <taxon>Vibrionaceae</taxon>
        <taxon>Vibrio</taxon>
    </lineage>
</organism>
<evidence type="ECO:0000313" key="2">
    <source>
        <dbReference type="Proteomes" id="UP000348942"/>
    </source>
</evidence>
<sequence length="206" mass="23205">MNYLISHTSTQHPFLTTTARKKTSKHKLISVEQGEIAVRLGKEEYLFTAGQLLWLPIECLVAISYLPNSRITEINISIRSQHAYPHQAGLFNPTELLTALVNKFRTLRFEANNPSLQALYTVFIQELVASCHKKEHAPKLANNHPTVSQNLNDKSEDKALQLALKVREAFKMQKSGQARANIITTLFNGNEVQADQLCQLVADQLL</sequence>
<dbReference type="AlphaFoldDB" id="A0A5Q0TH04"/>
<evidence type="ECO:0000313" key="1">
    <source>
        <dbReference type="EMBL" id="QGA66432.1"/>
    </source>
</evidence>
<dbReference type="EMBL" id="CP045700">
    <property type="protein sequence ID" value="QGA66432.1"/>
    <property type="molecule type" value="Genomic_DNA"/>
</dbReference>
<accession>A0A5Q0TH04</accession>
<dbReference type="Proteomes" id="UP000348942">
    <property type="component" value="Chromosome 2"/>
</dbReference>
<name>A0A5Q0TH04_9VIBR</name>
<reference evidence="1 2" key="1">
    <citation type="submission" date="2019-10" db="EMBL/GenBank/DDBJ databases">
        <title>Vibrio sp. nov., isolated from Coralline algae surface.</title>
        <authorList>
            <person name="Geng Y."/>
            <person name="Zhang X."/>
        </authorList>
    </citation>
    <scope>NUCLEOTIDE SEQUENCE [LARGE SCALE GENOMIC DNA]</scope>
    <source>
        <strain evidence="1 2">SM1977</strain>
    </source>
</reference>
<protein>
    <recommendedName>
        <fullName evidence="3">AraC family transcriptional regulator</fullName>
    </recommendedName>
</protein>